<gene>
    <name evidence="1" type="ORF">PsYK624_164730</name>
</gene>
<dbReference type="EMBL" id="BPQB01000139">
    <property type="protein sequence ID" value="GJF00193.1"/>
    <property type="molecule type" value="Genomic_DNA"/>
</dbReference>
<dbReference type="Gene3D" id="1.20.1280.50">
    <property type="match status" value="1"/>
</dbReference>
<dbReference type="SUPFAM" id="SSF52047">
    <property type="entry name" value="RNI-like"/>
    <property type="match status" value="1"/>
</dbReference>
<keyword evidence="2" id="KW-1185">Reference proteome</keyword>
<evidence type="ECO:0000313" key="2">
    <source>
        <dbReference type="Proteomes" id="UP000703269"/>
    </source>
</evidence>
<sequence>MAGSAAVQLRRDKLFNEIAERGRELNTLIPIACFPDELLAEVFAFWIAESQRGVRSWLEDEYTSPAWIRIAHVCHHWRTVALQNPRLWSTFAVTFEEFTAELLARSKQAPLHLEIHRMAEVDLLWEPIQEQMHRIQDLTLINYAVPRSVSDFGGMRRAAPKLRSLHIEIDDDSDFDIEPLQVEYFLTPFNAVDMPRLVDLQLSNAPVSWSEPLFKPTLTHLSFSLDFPWPALRDVDIVHILQVLKEMPHLQKLKLVNTLPDVSRPTTQVYKHACGTFPSLSSICLQGTTSAIWCVLAHMSFPAPAHLALSCIDDSQEQLELLVAVIGERLGGISQPGPSHESFLSVSSTAHQFCAWREDYDIATAPTVSRALSGKKPDVSLTVRSRRTSPTHDKSLFMMMCNALLLAEVRTLYIGSSSSHRPTGKTFALALKTRMPKVRALAAGRFVASEALLPILSFGTGTGQEHVELVFPELETIVLHEVEVPDGHNIEGIRLGLRRRRKEGYGVRRVLFRECRGTAMVVFRENMREEGIVEVDSDHSERHFVPKLMSEKFYDAHDR</sequence>
<dbReference type="Proteomes" id="UP000703269">
    <property type="component" value="Unassembled WGS sequence"/>
</dbReference>
<protein>
    <recommendedName>
        <fullName evidence="3">F-box domain-containing protein</fullName>
    </recommendedName>
</protein>
<accession>A0A9P3GRI7</accession>
<organism evidence="1 2">
    <name type="scientific">Phanerochaete sordida</name>
    <dbReference type="NCBI Taxonomy" id="48140"/>
    <lineage>
        <taxon>Eukaryota</taxon>
        <taxon>Fungi</taxon>
        <taxon>Dikarya</taxon>
        <taxon>Basidiomycota</taxon>
        <taxon>Agaricomycotina</taxon>
        <taxon>Agaricomycetes</taxon>
        <taxon>Polyporales</taxon>
        <taxon>Phanerochaetaceae</taxon>
        <taxon>Phanerochaete</taxon>
    </lineage>
</organism>
<evidence type="ECO:0008006" key="3">
    <source>
        <dbReference type="Google" id="ProtNLM"/>
    </source>
</evidence>
<reference evidence="1 2" key="1">
    <citation type="submission" date="2021-08" db="EMBL/GenBank/DDBJ databases">
        <title>Draft Genome Sequence of Phanerochaete sordida strain YK-624.</title>
        <authorList>
            <person name="Mori T."/>
            <person name="Dohra H."/>
            <person name="Suzuki T."/>
            <person name="Kawagishi H."/>
            <person name="Hirai H."/>
        </authorList>
    </citation>
    <scope>NUCLEOTIDE SEQUENCE [LARGE SCALE GENOMIC DNA]</scope>
    <source>
        <strain evidence="1 2">YK-624</strain>
    </source>
</reference>
<dbReference type="AlphaFoldDB" id="A0A9P3GRI7"/>
<comment type="caution">
    <text evidence="1">The sequence shown here is derived from an EMBL/GenBank/DDBJ whole genome shotgun (WGS) entry which is preliminary data.</text>
</comment>
<dbReference type="OrthoDB" id="3181669at2759"/>
<evidence type="ECO:0000313" key="1">
    <source>
        <dbReference type="EMBL" id="GJF00193.1"/>
    </source>
</evidence>
<name>A0A9P3GRI7_9APHY</name>
<proteinExistence type="predicted"/>